<feature type="domain" description="HTH luxR-type" evidence="7">
    <location>
        <begin position="215"/>
        <end position="280"/>
    </location>
</feature>
<dbReference type="InterPro" id="IPR011006">
    <property type="entry name" value="CheY-like_superfamily"/>
</dbReference>
<dbReference type="InterPro" id="IPR058245">
    <property type="entry name" value="NreC/VraR/RcsB-like_REC"/>
</dbReference>
<keyword evidence="10" id="KW-1185">Reference proteome</keyword>
<organism evidence="9 10">
    <name type="scientific">Brachybacterium kimchii</name>
    <dbReference type="NCBI Taxonomy" id="2942909"/>
    <lineage>
        <taxon>Bacteria</taxon>
        <taxon>Bacillati</taxon>
        <taxon>Actinomycetota</taxon>
        <taxon>Actinomycetes</taxon>
        <taxon>Micrococcales</taxon>
        <taxon>Dermabacteraceae</taxon>
        <taxon>Brachybacterium</taxon>
    </lineage>
</organism>
<keyword evidence="4" id="KW-0804">Transcription</keyword>
<dbReference type="SMART" id="SM00421">
    <property type="entry name" value="HTH_LUXR"/>
    <property type="match status" value="1"/>
</dbReference>
<dbReference type="Pfam" id="PF00072">
    <property type="entry name" value="Response_reg"/>
    <property type="match status" value="1"/>
</dbReference>
<feature type="region of interest" description="Disordered" evidence="6">
    <location>
        <begin position="1"/>
        <end position="28"/>
    </location>
</feature>
<evidence type="ECO:0000256" key="5">
    <source>
        <dbReference type="PROSITE-ProRule" id="PRU00169"/>
    </source>
</evidence>
<evidence type="ECO:0000256" key="4">
    <source>
        <dbReference type="ARBA" id="ARBA00023163"/>
    </source>
</evidence>
<dbReference type="PRINTS" id="PR00038">
    <property type="entry name" value="HTHLUXR"/>
</dbReference>
<dbReference type="PANTHER" id="PTHR43214:SF24">
    <property type="entry name" value="TRANSCRIPTIONAL REGULATORY PROTEIN NARL-RELATED"/>
    <property type="match status" value="1"/>
</dbReference>
<evidence type="ECO:0000259" key="7">
    <source>
        <dbReference type="PROSITE" id="PS50043"/>
    </source>
</evidence>
<keyword evidence="3" id="KW-0238">DNA-binding</keyword>
<evidence type="ECO:0000256" key="6">
    <source>
        <dbReference type="SAM" id="MobiDB-lite"/>
    </source>
</evidence>
<dbReference type="RefSeq" id="WP_249477571.1">
    <property type="nucleotide sequence ID" value="NZ_CP097218.1"/>
</dbReference>
<dbReference type="SUPFAM" id="SSF52172">
    <property type="entry name" value="CheY-like"/>
    <property type="match status" value="1"/>
</dbReference>
<dbReference type="Gene3D" id="3.40.50.2300">
    <property type="match status" value="1"/>
</dbReference>
<keyword evidence="1 5" id="KW-0597">Phosphoprotein</keyword>
<evidence type="ECO:0000256" key="3">
    <source>
        <dbReference type="ARBA" id="ARBA00023125"/>
    </source>
</evidence>
<proteinExistence type="predicted"/>
<dbReference type="Proteomes" id="UP001055868">
    <property type="component" value="Chromosome"/>
</dbReference>
<dbReference type="PROSITE" id="PS50110">
    <property type="entry name" value="RESPONSE_REGULATORY"/>
    <property type="match status" value="1"/>
</dbReference>
<dbReference type="SUPFAM" id="SSF46894">
    <property type="entry name" value="C-terminal effector domain of the bipartite response regulators"/>
    <property type="match status" value="1"/>
</dbReference>
<dbReference type="PROSITE" id="PS00622">
    <property type="entry name" value="HTH_LUXR_1"/>
    <property type="match status" value="1"/>
</dbReference>
<evidence type="ECO:0000256" key="2">
    <source>
        <dbReference type="ARBA" id="ARBA00023015"/>
    </source>
</evidence>
<dbReference type="Pfam" id="PF00196">
    <property type="entry name" value="GerE"/>
    <property type="match status" value="1"/>
</dbReference>
<dbReference type="CDD" id="cd17535">
    <property type="entry name" value="REC_NarL-like"/>
    <property type="match status" value="1"/>
</dbReference>
<dbReference type="InterPro" id="IPR016032">
    <property type="entry name" value="Sig_transdc_resp-reg_C-effctor"/>
</dbReference>
<dbReference type="CDD" id="cd06170">
    <property type="entry name" value="LuxR_C_like"/>
    <property type="match status" value="1"/>
</dbReference>
<dbReference type="InterPro" id="IPR000792">
    <property type="entry name" value="Tscrpt_reg_LuxR_C"/>
</dbReference>
<evidence type="ECO:0000313" key="10">
    <source>
        <dbReference type="Proteomes" id="UP001055868"/>
    </source>
</evidence>
<accession>A0ABY4N515</accession>
<dbReference type="EMBL" id="CP097218">
    <property type="protein sequence ID" value="UQN28475.1"/>
    <property type="molecule type" value="Genomic_DNA"/>
</dbReference>
<dbReference type="SMART" id="SM00448">
    <property type="entry name" value="REC"/>
    <property type="match status" value="1"/>
</dbReference>
<feature type="domain" description="Response regulatory" evidence="8">
    <location>
        <begin position="35"/>
        <end position="151"/>
    </location>
</feature>
<protein>
    <submittedName>
        <fullName evidence="9">Response regulator transcription factor</fullName>
    </submittedName>
</protein>
<evidence type="ECO:0000256" key="1">
    <source>
        <dbReference type="ARBA" id="ARBA00022553"/>
    </source>
</evidence>
<evidence type="ECO:0000313" key="9">
    <source>
        <dbReference type="EMBL" id="UQN28475.1"/>
    </source>
</evidence>
<name>A0ABY4N515_9MICO</name>
<gene>
    <name evidence="9" type="ORF">M4486_12605</name>
</gene>
<evidence type="ECO:0000259" key="8">
    <source>
        <dbReference type="PROSITE" id="PS50110"/>
    </source>
</evidence>
<feature type="modified residue" description="4-aspartylphosphate" evidence="5">
    <location>
        <position position="86"/>
    </location>
</feature>
<feature type="region of interest" description="Disordered" evidence="6">
    <location>
        <begin position="173"/>
        <end position="215"/>
    </location>
</feature>
<dbReference type="PANTHER" id="PTHR43214">
    <property type="entry name" value="TWO-COMPONENT RESPONSE REGULATOR"/>
    <property type="match status" value="1"/>
</dbReference>
<sequence>MTPGNPATDPVPDPLTPGRGGEAAPSPTIAPAGVRVLLVDDEQLMRAGLRLMIDGSDGIEVVGEAADGAAALDAVAALDPDVVLMDIRMPHMDGIEATRRLSGDGARPGVVVLTAFDTDGFLLEALRAGAVSFLLKDSPPEQVVQGIHEAARGEARFSPTVLRRLVALAAGSPGTGAGPAAGRTERTDPSSDRGSAAEQASNGIPERTQPAPADAGAIPHAITEREWEVGRLVAQGLTNSEIADALFLSLPTIKTHIGHLFEKLQVTNRVQLAIRVLEIDGGS</sequence>
<dbReference type="InterPro" id="IPR039420">
    <property type="entry name" value="WalR-like"/>
</dbReference>
<keyword evidence="2" id="KW-0805">Transcription regulation</keyword>
<dbReference type="InterPro" id="IPR001789">
    <property type="entry name" value="Sig_transdc_resp-reg_receiver"/>
</dbReference>
<dbReference type="PROSITE" id="PS50043">
    <property type="entry name" value="HTH_LUXR_2"/>
    <property type="match status" value="1"/>
</dbReference>
<reference evidence="9" key="1">
    <citation type="submission" date="2022-05" db="EMBL/GenBank/DDBJ databases">
        <title>Genomic analysis of Brachybacterium sp. CBA3104.</title>
        <authorList>
            <person name="Roh S.W."/>
            <person name="Kim Y.B."/>
            <person name="Kim Y."/>
        </authorList>
    </citation>
    <scope>NUCLEOTIDE SEQUENCE</scope>
    <source>
        <strain evidence="9">CBA3104</strain>
    </source>
</reference>